<dbReference type="PROSITE" id="PS50050">
    <property type="entry name" value="TNFR_NGFR_2"/>
    <property type="match status" value="2"/>
</dbReference>
<evidence type="ECO:0000256" key="8">
    <source>
        <dbReference type="PROSITE-ProRule" id="PRU00206"/>
    </source>
</evidence>
<dbReference type="SMART" id="SM00208">
    <property type="entry name" value="TNFR"/>
    <property type="match status" value="4"/>
</dbReference>
<evidence type="ECO:0000256" key="6">
    <source>
        <dbReference type="ARBA" id="ARBA00023157"/>
    </source>
</evidence>
<keyword evidence="2" id="KW-0964">Secreted</keyword>
<reference evidence="10" key="2">
    <citation type="submission" date="2025-08" db="UniProtKB">
        <authorList>
            <consortium name="Ensembl"/>
        </authorList>
    </citation>
    <scope>IDENTIFICATION</scope>
</reference>
<keyword evidence="11" id="KW-1185">Reference proteome</keyword>
<keyword evidence="4" id="KW-0732">Signal</keyword>
<keyword evidence="5" id="KW-0677">Repeat</keyword>
<feature type="domain" description="TNFR-Cys" evidence="9">
    <location>
        <begin position="159"/>
        <end position="195"/>
    </location>
</feature>
<reference evidence="10" key="1">
    <citation type="submission" date="2018-09" db="EMBL/GenBank/DDBJ databases">
        <title>Common duck and Muscovy duck high density SNP chip.</title>
        <authorList>
            <person name="Vignal A."/>
            <person name="Thebault N."/>
            <person name="Warren W.C."/>
        </authorList>
    </citation>
    <scope>NUCLEOTIDE SEQUENCE [LARGE SCALE GENOMIC DNA]</scope>
</reference>
<comment type="subcellular location">
    <subcellularLocation>
        <location evidence="1">Secreted</location>
    </subcellularLocation>
</comment>
<dbReference type="Gene3D" id="2.10.50.10">
    <property type="entry name" value="Tumor Necrosis Factor Receptor, subunit A, domain 2"/>
    <property type="match status" value="3"/>
</dbReference>
<dbReference type="InterPro" id="IPR001368">
    <property type="entry name" value="TNFR/NGFR_Cys_rich_reg"/>
</dbReference>
<feature type="domain" description="TNFR-Cys" evidence="9">
    <location>
        <begin position="117"/>
        <end position="158"/>
    </location>
</feature>
<feature type="repeat" description="TNFR-Cys" evidence="8">
    <location>
        <begin position="117"/>
        <end position="158"/>
    </location>
</feature>
<dbReference type="PANTHER" id="PTHR23097">
    <property type="entry name" value="TUMOR NECROSIS FACTOR RECEPTOR SUPERFAMILY MEMBER"/>
    <property type="match status" value="1"/>
</dbReference>
<dbReference type="InterPro" id="IPR052459">
    <property type="entry name" value="TNFRSF_decoy_receptor"/>
</dbReference>
<keyword evidence="6 8" id="KW-1015">Disulfide bond</keyword>
<name>A0A8C3CB75_CAIMO</name>
<evidence type="ECO:0000259" key="9">
    <source>
        <dbReference type="PROSITE" id="PS50050"/>
    </source>
</evidence>
<sequence>MVGGLRVPLLLSLGAGERSRWESEPLLRWCSQRWGRSGRLCGFCLCERTGRGQELLAVLQWVFAPLLLLLAELGSGLQPTYQWRDAETNEKLTCQQCPPGTFVARHCTRDRQTECEPCPELHYTQYWNYLEKCRYCNVICEEKQVEVQQCNATHNRVCQCQEGYYSEMEFCIRHSECPPGSGVVKPGTPFEDTQCRRCPRGFFSSGSSTEPCQPHQDCVQQGKVINVQGNEYHDTLCTSCRAHGRSNSTQGPAPGDEDCEQAMIDFVAYQNISPKKLKRLQHILDGSLKEVSEKKALIQEKFRAFLTHLKEGNPAVTKELLEALRATKLHAIEREVRKRFLSSENTD</sequence>
<feature type="disulfide bond" evidence="8">
    <location>
        <begin position="140"/>
        <end position="158"/>
    </location>
</feature>
<comment type="caution">
    <text evidence="8">Lacks conserved residue(s) required for the propagation of feature annotation.</text>
</comment>
<evidence type="ECO:0000256" key="4">
    <source>
        <dbReference type="ARBA" id="ARBA00022729"/>
    </source>
</evidence>
<organism evidence="10 11">
    <name type="scientific">Cairina moschata</name>
    <name type="common">Muscovy duck</name>
    <dbReference type="NCBI Taxonomy" id="8855"/>
    <lineage>
        <taxon>Eukaryota</taxon>
        <taxon>Metazoa</taxon>
        <taxon>Chordata</taxon>
        <taxon>Craniata</taxon>
        <taxon>Vertebrata</taxon>
        <taxon>Euteleostomi</taxon>
        <taxon>Archelosauria</taxon>
        <taxon>Archosauria</taxon>
        <taxon>Dinosauria</taxon>
        <taxon>Saurischia</taxon>
        <taxon>Theropoda</taxon>
        <taxon>Coelurosauria</taxon>
        <taxon>Aves</taxon>
        <taxon>Neognathae</taxon>
        <taxon>Galloanserae</taxon>
        <taxon>Anseriformes</taxon>
        <taxon>Anatidae</taxon>
        <taxon>Anatinae</taxon>
        <taxon>Cairina</taxon>
    </lineage>
</organism>
<proteinExistence type="predicted"/>
<evidence type="ECO:0000256" key="1">
    <source>
        <dbReference type="ARBA" id="ARBA00004613"/>
    </source>
</evidence>
<dbReference type="Ensembl" id="ENSCMMT00000018678.1">
    <property type="protein sequence ID" value="ENSCMMP00000016973.1"/>
    <property type="gene ID" value="ENSCMMG00000010806.1"/>
</dbReference>
<dbReference type="Proteomes" id="UP000694556">
    <property type="component" value="Chromosome 21"/>
</dbReference>
<evidence type="ECO:0000256" key="3">
    <source>
        <dbReference type="ARBA" id="ARBA00022703"/>
    </source>
</evidence>
<dbReference type="AlphaFoldDB" id="A0A8C3CB75"/>
<dbReference type="GO" id="GO:0005576">
    <property type="term" value="C:extracellular region"/>
    <property type="evidence" value="ECO:0007669"/>
    <property type="project" value="UniProtKB-SubCell"/>
</dbReference>
<feature type="disulfide bond" evidence="8">
    <location>
        <begin position="177"/>
        <end position="195"/>
    </location>
</feature>
<dbReference type="InterPro" id="IPR034023">
    <property type="entry name" value="TNFRSF6B_N"/>
</dbReference>
<evidence type="ECO:0000256" key="7">
    <source>
        <dbReference type="ARBA" id="ARBA00023180"/>
    </source>
</evidence>
<evidence type="ECO:0000256" key="5">
    <source>
        <dbReference type="ARBA" id="ARBA00022737"/>
    </source>
</evidence>
<dbReference type="SUPFAM" id="SSF57586">
    <property type="entry name" value="TNF receptor-like"/>
    <property type="match status" value="2"/>
</dbReference>
<protein>
    <recommendedName>
        <fullName evidence="9">TNFR-Cys domain-containing protein</fullName>
    </recommendedName>
</protein>
<dbReference type="PANTHER" id="PTHR23097:SF116">
    <property type="entry name" value="TUMOR NECROSIS FACTOR RECEPTOR SUPERFAMILY MEMBER 6B"/>
    <property type="match status" value="1"/>
</dbReference>
<feature type="repeat" description="TNFR-Cys" evidence="8">
    <location>
        <begin position="159"/>
        <end position="195"/>
    </location>
</feature>
<evidence type="ECO:0000256" key="2">
    <source>
        <dbReference type="ARBA" id="ARBA00022525"/>
    </source>
</evidence>
<feature type="disulfide bond" evidence="8">
    <location>
        <begin position="118"/>
        <end position="133"/>
    </location>
</feature>
<evidence type="ECO:0000313" key="11">
    <source>
        <dbReference type="Proteomes" id="UP000694556"/>
    </source>
</evidence>
<dbReference type="CDD" id="cd10575">
    <property type="entry name" value="TNFRSF6B"/>
    <property type="match status" value="1"/>
</dbReference>
<evidence type="ECO:0000313" key="10">
    <source>
        <dbReference type="Ensembl" id="ENSCMMP00000016973.1"/>
    </source>
</evidence>
<dbReference type="Pfam" id="PF00020">
    <property type="entry name" value="TNFR_c6"/>
    <property type="match status" value="2"/>
</dbReference>
<dbReference type="GO" id="GO:0006915">
    <property type="term" value="P:apoptotic process"/>
    <property type="evidence" value="ECO:0007669"/>
    <property type="project" value="UniProtKB-KW"/>
</dbReference>
<accession>A0A8C3CB75</accession>
<reference evidence="10" key="3">
    <citation type="submission" date="2025-09" db="UniProtKB">
        <authorList>
            <consortium name="Ensembl"/>
        </authorList>
    </citation>
    <scope>IDENTIFICATION</scope>
</reference>
<keyword evidence="3" id="KW-0053">Apoptosis</keyword>
<keyword evidence="7" id="KW-0325">Glycoprotein</keyword>